<proteinExistence type="predicted"/>
<dbReference type="AlphaFoldDB" id="M1DNQ2"/>
<evidence type="ECO:0000256" key="1">
    <source>
        <dbReference type="SAM" id="MobiDB-lite"/>
    </source>
</evidence>
<evidence type="ECO:0000313" key="2">
    <source>
        <dbReference type="EnsemblPlants" id="PGSC0003DMT400091928"/>
    </source>
</evidence>
<reference evidence="2" key="2">
    <citation type="submission" date="2015-06" db="UniProtKB">
        <authorList>
            <consortium name="EnsemblPlants"/>
        </authorList>
    </citation>
    <scope>IDENTIFICATION</scope>
    <source>
        <strain evidence="2">DM1-3 516 R44</strain>
    </source>
</reference>
<dbReference type="EnsemblPlants" id="PGSC0003DMT400091928">
    <property type="protein sequence ID" value="PGSC0003DMT400091928"/>
    <property type="gene ID" value="PGSC0003DMG400041499"/>
</dbReference>
<organism evidence="2 3">
    <name type="scientific">Solanum tuberosum</name>
    <name type="common">Potato</name>
    <dbReference type="NCBI Taxonomy" id="4113"/>
    <lineage>
        <taxon>Eukaryota</taxon>
        <taxon>Viridiplantae</taxon>
        <taxon>Streptophyta</taxon>
        <taxon>Embryophyta</taxon>
        <taxon>Tracheophyta</taxon>
        <taxon>Spermatophyta</taxon>
        <taxon>Magnoliopsida</taxon>
        <taxon>eudicotyledons</taxon>
        <taxon>Gunneridae</taxon>
        <taxon>Pentapetalae</taxon>
        <taxon>asterids</taxon>
        <taxon>lamiids</taxon>
        <taxon>Solanales</taxon>
        <taxon>Solanaceae</taxon>
        <taxon>Solanoideae</taxon>
        <taxon>Solaneae</taxon>
        <taxon>Solanum</taxon>
    </lineage>
</organism>
<keyword evidence="3" id="KW-1185">Reference proteome</keyword>
<dbReference type="Gramene" id="PGSC0003DMT400091928">
    <property type="protein sequence ID" value="PGSC0003DMT400091928"/>
    <property type="gene ID" value="PGSC0003DMG400041499"/>
</dbReference>
<dbReference type="HOGENOM" id="CLU_028647_7_1_1"/>
<dbReference type="Proteomes" id="UP000011115">
    <property type="component" value="Unassembled WGS sequence"/>
</dbReference>
<feature type="region of interest" description="Disordered" evidence="1">
    <location>
        <begin position="79"/>
        <end position="123"/>
    </location>
</feature>
<dbReference type="InParanoid" id="M1DNQ2"/>
<evidence type="ECO:0008006" key="4">
    <source>
        <dbReference type="Google" id="ProtNLM"/>
    </source>
</evidence>
<name>M1DNQ2_SOLTU</name>
<reference evidence="3" key="1">
    <citation type="journal article" date="2011" name="Nature">
        <title>Genome sequence and analysis of the tuber crop potato.</title>
        <authorList>
            <consortium name="The Potato Genome Sequencing Consortium"/>
        </authorList>
    </citation>
    <scope>NUCLEOTIDE SEQUENCE [LARGE SCALE GENOMIC DNA]</scope>
    <source>
        <strain evidence="3">cv. DM1-3 516 R44</strain>
    </source>
</reference>
<feature type="compositionally biased region" description="Basic residues" evidence="1">
    <location>
        <begin position="85"/>
        <end position="94"/>
    </location>
</feature>
<accession>M1DNQ2</accession>
<evidence type="ECO:0000313" key="3">
    <source>
        <dbReference type="Proteomes" id="UP000011115"/>
    </source>
</evidence>
<dbReference type="PaxDb" id="4113-PGSC0003DMT400091928"/>
<protein>
    <recommendedName>
        <fullName evidence="4">Integrase core domain containing protein</fullName>
    </recommendedName>
</protein>
<sequence>MEHMMDVKVQVVNKRLDAFELIVLKRLASTTDVSYLRKDLDIHRAHHDKILVPPTYKPESTPTIPAVDMVLDALFREDLTQPKPTRARVTRPRSSRTSDANDDARVKKRERQQTKQSRKASILAEEMHQHRVLRVLLEPRVLCPPLRLLLL</sequence>